<keyword evidence="1" id="KW-0472">Membrane</keyword>
<dbReference type="Gene3D" id="3.90.226.10">
    <property type="entry name" value="2-enoyl-CoA Hydratase, Chain A, domain 1"/>
    <property type="match status" value="1"/>
</dbReference>
<evidence type="ECO:0000313" key="3">
    <source>
        <dbReference type="EMBL" id="SCZ80266.1"/>
    </source>
</evidence>
<gene>
    <name evidence="3" type="ORF">SAMN02910350_02203</name>
</gene>
<evidence type="ECO:0000256" key="1">
    <source>
        <dbReference type="SAM" id="Phobius"/>
    </source>
</evidence>
<dbReference type="SUPFAM" id="SSF52096">
    <property type="entry name" value="ClpP/crotonase"/>
    <property type="match status" value="1"/>
</dbReference>
<dbReference type="RefSeq" id="WP_143001196.1">
    <property type="nucleotide sequence ID" value="NZ_FMWK01000013.1"/>
</dbReference>
<proteinExistence type="predicted"/>
<dbReference type="Pfam" id="PF03572">
    <property type="entry name" value="Peptidase_S41"/>
    <property type="match status" value="1"/>
</dbReference>
<accession>A0A1G5S1T4</accession>
<feature type="transmembrane region" description="Helical" evidence="1">
    <location>
        <begin position="12"/>
        <end position="31"/>
    </location>
</feature>
<keyword evidence="1" id="KW-1133">Transmembrane helix</keyword>
<dbReference type="InterPro" id="IPR029045">
    <property type="entry name" value="ClpP/crotonase-like_dom_sf"/>
</dbReference>
<dbReference type="SMART" id="SM00245">
    <property type="entry name" value="TSPc"/>
    <property type="match status" value="1"/>
</dbReference>
<evidence type="ECO:0000259" key="2">
    <source>
        <dbReference type="SMART" id="SM00245"/>
    </source>
</evidence>
<dbReference type="AlphaFoldDB" id="A0A1G5S1T4"/>
<dbReference type="GO" id="GO:0006508">
    <property type="term" value="P:proteolysis"/>
    <property type="evidence" value="ECO:0007669"/>
    <property type="project" value="InterPro"/>
</dbReference>
<dbReference type="Proteomes" id="UP000199428">
    <property type="component" value="Unassembled WGS sequence"/>
</dbReference>
<name>A0A1G5S1T4_PSEXY</name>
<dbReference type="EMBL" id="FMWK01000013">
    <property type="protein sequence ID" value="SCZ80266.1"/>
    <property type="molecule type" value="Genomic_DNA"/>
</dbReference>
<protein>
    <submittedName>
        <fullName evidence="3">Peptidase family S41</fullName>
    </submittedName>
</protein>
<dbReference type="InterPro" id="IPR005151">
    <property type="entry name" value="Tail-specific_protease"/>
</dbReference>
<keyword evidence="1" id="KW-0812">Transmembrane</keyword>
<dbReference type="GO" id="GO:0008236">
    <property type="term" value="F:serine-type peptidase activity"/>
    <property type="evidence" value="ECO:0007669"/>
    <property type="project" value="InterPro"/>
</dbReference>
<sequence>MKKKTILKRLLKLLIVIAILVLVAFLGYQLFINPYRGTAENFIASLPVESELTEKQVLEDIDYTIGKLRERHPAWLEDDNKNVAAVEDAYKTERQQVIDDGVDTYTVIDEWRIIGRIMHQLYDGHSRISYMDDDANYIDDFTQLKELGLPAEINGIPTEKIVDDYLEIFQYEREEYARACVDYFIENESCLEWVGVDTSDGVRFTYDTEEGKKDYHYSFVPYEQVKGAEEDDDDEWVSYKIDESSNTAVFTLEECNYNDYYESTLEGFFNQVNEKEIGNIIVDLRGNGGGNSYVADAFLQYLDIDGYDGWSSDVRYGDFLIHNEPYHVDIQKKENAFSGNIYVLTDVYTYSAAMDFTMLISDNHLGTVIGEASGNLPDAYGDILRFSLPNSKLGLTISYKNWHRIDQSKKGEPIEPDYICDPKEALSKAKQLISD</sequence>
<organism evidence="3 4">
    <name type="scientific">Pseudobutyrivibrio xylanivorans</name>
    <dbReference type="NCBI Taxonomy" id="185007"/>
    <lineage>
        <taxon>Bacteria</taxon>
        <taxon>Bacillati</taxon>
        <taxon>Bacillota</taxon>
        <taxon>Clostridia</taxon>
        <taxon>Lachnospirales</taxon>
        <taxon>Lachnospiraceae</taxon>
        <taxon>Pseudobutyrivibrio</taxon>
    </lineage>
</organism>
<evidence type="ECO:0000313" key="4">
    <source>
        <dbReference type="Proteomes" id="UP000199428"/>
    </source>
</evidence>
<reference evidence="3 4" key="1">
    <citation type="submission" date="2016-10" db="EMBL/GenBank/DDBJ databases">
        <authorList>
            <person name="de Groot N.N."/>
        </authorList>
    </citation>
    <scope>NUCLEOTIDE SEQUENCE [LARGE SCALE GENOMIC DNA]</scope>
    <source>
        <strain evidence="3 4">DSM 10317</strain>
    </source>
</reference>
<feature type="domain" description="Tail specific protease" evidence="2">
    <location>
        <begin position="220"/>
        <end position="421"/>
    </location>
</feature>